<dbReference type="GO" id="GO:0016787">
    <property type="term" value="F:hydrolase activity"/>
    <property type="evidence" value="ECO:0007669"/>
    <property type="project" value="UniProtKB-KW"/>
</dbReference>
<evidence type="ECO:0000256" key="19">
    <source>
        <dbReference type="ARBA" id="ARBA00044542"/>
    </source>
</evidence>
<dbReference type="GO" id="GO:0003677">
    <property type="term" value="F:DNA binding"/>
    <property type="evidence" value="ECO:0007669"/>
    <property type="project" value="UniProtKB-KW"/>
</dbReference>
<evidence type="ECO:0000256" key="10">
    <source>
        <dbReference type="ARBA" id="ARBA00022806"/>
    </source>
</evidence>
<evidence type="ECO:0000259" key="28">
    <source>
        <dbReference type="PROSITE" id="PS50967"/>
    </source>
</evidence>
<feature type="region of interest" description="Disordered" evidence="26">
    <location>
        <begin position="3090"/>
        <end position="3199"/>
    </location>
</feature>
<dbReference type="Pfam" id="PF00570">
    <property type="entry name" value="HRDC"/>
    <property type="match status" value="1"/>
</dbReference>
<dbReference type="Pfam" id="PF09382">
    <property type="entry name" value="RQC"/>
    <property type="match status" value="1"/>
</dbReference>
<dbReference type="OrthoDB" id="10261556at2759"/>
<keyword evidence="31" id="KW-1185">Reference proteome</keyword>
<dbReference type="InterPro" id="IPR044876">
    <property type="entry name" value="HRDC_dom_sf"/>
</dbReference>
<evidence type="ECO:0000256" key="20">
    <source>
        <dbReference type="ARBA" id="ARBA00049360"/>
    </source>
</evidence>
<feature type="region of interest" description="Disordered" evidence="26">
    <location>
        <begin position="316"/>
        <end position="445"/>
    </location>
</feature>
<evidence type="ECO:0000256" key="11">
    <source>
        <dbReference type="ARBA" id="ARBA00022833"/>
    </source>
</evidence>
<evidence type="ECO:0000256" key="16">
    <source>
        <dbReference type="ARBA" id="ARBA00023242"/>
    </source>
</evidence>
<dbReference type="FunFam" id="1.10.10.10:FF:000495">
    <property type="entry name" value="RecQ family helicase MusN"/>
    <property type="match status" value="1"/>
</dbReference>
<dbReference type="GO" id="GO:0005524">
    <property type="term" value="F:ATP binding"/>
    <property type="evidence" value="ECO:0007669"/>
    <property type="project" value="UniProtKB-KW"/>
</dbReference>
<dbReference type="Gene3D" id="3.40.50.300">
    <property type="entry name" value="P-loop containing nucleotide triphosphate hydrolases"/>
    <property type="match status" value="2"/>
</dbReference>
<feature type="region of interest" description="Disordered" evidence="26">
    <location>
        <begin position="219"/>
        <end position="275"/>
    </location>
</feature>
<dbReference type="NCBIfam" id="TIGR00614">
    <property type="entry name" value="recQ_fam"/>
    <property type="match status" value="1"/>
</dbReference>
<feature type="domain" description="Helicase ATP-binding" evidence="29">
    <location>
        <begin position="2463"/>
        <end position="2638"/>
    </location>
</feature>
<feature type="region of interest" description="Disordered" evidence="26">
    <location>
        <begin position="106"/>
        <end position="128"/>
    </location>
</feature>
<dbReference type="InterPro" id="IPR010997">
    <property type="entry name" value="HRDC-like_sf"/>
</dbReference>
<dbReference type="SUPFAM" id="SSF57850">
    <property type="entry name" value="RING/U-box"/>
    <property type="match status" value="1"/>
</dbReference>
<feature type="compositionally biased region" description="Low complexity" evidence="26">
    <location>
        <begin position="3176"/>
        <end position="3189"/>
    </location>
</feature>
<evidence type="ECO:0000256" key="6">
    <source>
        <dbReference type="ARBA" id="ARBA00022741"/>
    </source>
</evidence>
<feature type="compositionally biased region" description="Pro residues" evidence="26">
    <location>
        <begin position="970"/>
        <end position="979"/>
    </location>
</feature>
<dbReference type="SMART" id="SM00956">
    <property type="entry name" value="RQC"/>
    <property type="match status" value="1"/>
</dbReference>
<dbReference type="PROSITE" id="PS51192">
    <property type="entry name" value="HELICASE_ATP_BIND_1"/>
    <property type="match status" value="1"/>
</dbReference>
<dbReference type="Proteomes" id="UP000515160">
    <property type="component" value="Chromosome 2R"/>
</dbReference>
<feature type="domain" description="HRDC" evidence="28">
    <location>
        <begin position="2996"/>
        <end position="3076"/>
    </location>
</feature>
<dbReference type="FunFam" id="3.40.50.300:FF:000537">
    <property type="entry name" value="Bloom syndrome RecQ-like helicase"/>
    <property type="match status" value="1"/>
</dbReference>
<feature type="region of interest" description="Disordered" evidence="26">
    <location>
        <begin position="613"/>
        <end position="641"/>
    </location>
</feature>
<keyword evidence="11" id="KW-0862">Zinc</keyword>
<feature type="compositionally biased region" description="Low complexity" evidence="26">
    <location>
        <begin position="392"/>
        <end position="411"/>
    </location>
</feature>
<feature type="compositionally biased region" description="Low complexity" evidence="26">
    <location>
        <begin position="854"/>
        <end position="864"/>
    </location>
</feature>
<feature type="compositionally biased region" description="Polar residues" evidence="26">
    <location>
        <begin position="335"/>
        <end position="358"/>
    </location>
</feature>
<feature type="region of interest" description="Disordered" evidence="26">
    <location>
        <begin position="1040"/>
        <end position="1075"/>
    </location>
</feature>
<dbReference type="FunFam" id="3.40.50.300:FF:000340">
    <property type="entry name" value="Bloom syndrome, RecQ helicase"/>
    <property type="match status" value="1"/>
</dbReference>
<dbReference type="InterPro" id="IPR014001">
    <property type="entry name" value="Helicase_ATP-bd"/>
</dbReference>
<feature type="compositionally biased region" description="Low complexity" evidence="26">
    <location>
        <begin position="3155"/>
        <end position="3169"/>
    </location>
</feature>
<feature type="compositionally biased region" description="Low complexity" evidence="26">
    <location>
        <begin position="570"/>
        <end position="582"/>
    </location>
</feature>
<feature type="compositionally biased region" description="Polar residues" evidence="26">
    <location>
        <begin position="219"/>
        <end position="230"/>
    </location>
</feature>
<evidence type="ECO:0000256" key="8">
    <source>
        <dbReference type="ARBA" id="ARBA00022771"/>
    </source>
</evidence>
<keyword evidence="13" id="KW-0238">DNA-binding</keyword>
<feature type="domain" description="Helicase C-terminal" evidence="30">
    <location>
        <begin position="2661"/>
        <end position="2810"/>
    </location>
</feature>
<feature type="compositionally biased region" description="Low complexity" evidence="26">
    <location>
        <begin position="627"/>
        <end position="636"/>
    </location>
</feature>
<keyword evidence="10" id="KW-0347">Helicase</keyword>
<feature type="compositionally biased region" description="Low complexity" evidence="26">
    <location>
        <begin position="1336"/>
        <end position="1360"/>
    </location>
</feature>
<dbReference type="CDD" id="cd18794">
    <property type="entry name" value="SF2_C_RecQ"/>
    <property type="match status" value="1"/>
</dbReference>
<keyword evidence="8 24" id="KW-0863">Zinc-finger</keyword>
<evidence type="ECO:0000259" key="27">
    <source>
        <dbReference type="PROSITE" id="PS50089"/>
    </source>
</evidence>
<feature type="compositionally biased region" description="Low complexity" evidence="26">
    <location>
        <begin position="423"/>
        <end position="445"/>
    </location>
</feature>
<feature type="region of interest" description="Disordered" evidence="26">
    <location>
        <begin position="1"/>
        <end position="27"/>
    </location>
</feature>
<feature type="compositionally biased region" description="Low complexity" evidence="26">
    <location>
        <begin position="1065"/>
        <end position="1075"/>
    </location>
</feature>
<evidence type="ECO:0000256" key="12">
    <source>
        <dbReference type="ARBA" id="ARBA00022840"/>
    </source>
</evidence>
<dbReference type="SMART" id="SM00341">
    <property type="entry name" value="HRDC"/>
    <property type="match status" value="1"/>
</dbReference>
<evidence type="ECO:0000256" key="24">
    <source>
        <dbReference type="PROSITE-ProRule" id="PRU00175"/>
    </source>
</evidence>
<comment type="cofactor">
    <cofactor evidence="1">
        <name>Zn(2+)</name>
        <dbReference type="ChEBI" id="CHEBI:29105"/>
    </cofactor>
</comment>
<gene>
    <name evidence="32" type="primary">LOC117576905</name>
</gene>
<feature type="region of interest" description="Disordered" evidence="26">
    <location>
        <begin position="722"/>
        <end position="758"/>
    </location>
</feature>
<evidence type="ECO:0000256" key="1">
    <source>
        <dbReference type="ARBA" id="ARBA00001947"/>
    </source>
</evidence>
<dbReference type="SUPFAM" id="SSF52540">
    <property type="entry name" value="P-loop containing nucleoside triphosphate hydrolases"/>
    <property type="match status" value="2"/>
</dbReference>
<dbReference type="SUPFAM" id="SSF47819">
    <property type="entry name" value="HRDC-like"/>
    <property type="match status" value="1"/>
</dbReference>
<keyword evidence="5" id="KW-0479">Metal-binding</keyword>
<dbReference type="GO" id="GO:0005634">
    <property type="term" value="C:nucleus"/>
    <property type="evidence" value="ECO:0007669"/>
    <property type="project" value="UniProtKB-SubCell"/>
</dbReference>
<dbReference type="PROSITE" id="PS51194">
    <property type="entry name" value="HELICASE_CTER"/>
    <property type="match status" value="1"/>
</dbReference>
<dbReference type="InterPro" id="IPR001841">
    <property type="entry name" value="Znf_RING"/>
</dbReference>
<keyword evidence="4" id="KW-0235">DNA replication</keyword>
<evidence type="ECO:0000256" key="9">
    <source>
        <dbReference type="ARBA" id="ARBA00022801"/>
    </source>
</evidence>
<feature type="compositionally biased region" description="Polar residues" evidence="26">
    <location>
        <begin position="1905"/>
        <end position="1915"/>
    </location>
</feature>
<dbReference type="InterPro" id="IPR002121">
    <property type="entry name" value="HRDC_dom"/>
</dbReference>
<evidence type="ECO:0000256" key="25">
    <source>
        <dbReference type="SAM" id="Coils"/>
    </source>
</evidence>
<dbReference type="InterPro" id="IPR011545">
    <property type="entry name" value="DEAD/DEAH_box_helicase_dom"/>
</dbReference>
<dbReference type="GO" id="GO:0006260">
    <property type="term" value="P:DNA replication"/>
    <property type="evidence" value="ECO:0007669"/>
    <property type="project" value="UniProtKB-KW"/>
</dbReference>
<dbReference type="SMART" id="SM00487">
    <property type="entry name" value="DEXDc"/>
    <property type="match status" value="1"/>
</dbReference>
<reference evidence="32" key="1">
    <citation type="submission" date="2025-08" db="UniProtKB">
        <authorList>
            <consortium name="RefSeq"/>
        </authorList>
    </citation>
    <scope>IDENTIFICATION</scope>
    <source>
        <strain evidence="32">15112-1751.03</strain>
        <tissue evidence="32">Whole Adult</tissue>
    </source>
</reference>
<dbReference type="PROSITE" id="PS50967">
    <property type="entry name" value="HRDC"/>
    <property type="match status" value="1"/>
</dbReference>
<keyword evidence="6" id="KW-0547">Nucleotide-binding</keyword>
<dbReference type="Pfam" id="PF00271">
    <property type="entry name" value="Helicase_C"/>
    <property type="match status" value="1"/>
</dbReference>
<feature type="region of interest" description="Disordered" evidence="26">
    <location>
        <begin position="690"/>
        <end position="710"/>
    </location>
</feature>
<feature type="compositionally biased region" description="Low complexity" evidence="26">
    <location>
        <begin position="316"/>
        <end position="334"/>
    </location>
</feature>
<dbReference type="PROSITE" id="PS50089">
    <property type="entry name" value="ZF_RING_2"/>
    <property type="match status" value="1"/>
</dbReference>
<dbReference type="FunFam" id="3.30.40.10:FF:000479">
    <property type="entry name" value="E3 ubiquitin-protein ligase Arkadia"/>
    <property type="match status" value="1"/>
</dbReference>
<dbReference type="GO" id="GO:0009378">
    <property type="term" value="F:four-way junction helicase activity"/>
    <property type="evidence" value="ECO:0007669"/>
    <property type="project" value="TreeGrafter"/>
</dbReference>
<dbReference type="GO" id="GO:0043138">
    <property type="term" value="F:3'-5' DNA helicase activity"/>
    <property type="evidence" value="ECO:0007669"/>
    <property type="project" value="UniProtKB-EC"/>
</dbReference>
<feature type="compositionally biased region" description="Low complexity" evidence="26">
    <location>
        <begin position="690"/>
        <end position="708"/>
    </location>
</feature>
<feature type="region of interest" description="Disordered" evidence="26">
    <location>
        <begin position="1896"/>
        <end position="1921"/>
    </location>
</feature>
<feature type="compositionally biased region" description="Basic and acidic residues" evidence="26">
    <location>
        <begin position="1"/>
        <end position="18"/>
    </location>
</feature>
<dbReference type="InterPro" id="IPR013083">
    <property type="entry name" value="Znf_RING/FYVE/PHD"/>
</dbReference>
<dbReference type="InterPro" id="IPR004589">
    <property type="entry name" value="DNA_helicase_ATP-dep_RecQ"/>
</dbReference>
<comment type="similarity">
    <text evidence="3">Belongs to the helicase family. RecQ subfamily.</text>
</comment>
<keyword evidence="9" id="KW-0378">Hydrolase</keyword>
<dbReference type="GO" id="GO:0005737">
    <property type="term" value="C:cytoplasm"/>
    <property type="evidence" value="ECO:0007669"/>
    <property type="project" value="TreeGrafter"/>
</dbReference>
<feature type="region of interest" description="Disordered" evidence="26">
    <location>
        <begin position="965"/>
        <end position="990"/>
    </location>
</feature>
<dbReference type="PANTHER" id="PTHR13710">
    <property type="entry name" value="DNA HELICASE RECQ FAMILY MEMBER"/>
    <property type="match status" value="1"/>
</dbReference>
<evidence type="ECO:0000256" key="5">
    <source>
        <dbReference type="ARBA" id="ARBA00022723"/>
    </source>
</evidence>
<dbReference type="SMART" id="SM00490">
    <property type="entry name" value="HELICc"/>
    <property type="match status" value="1"/>
</dbReference>
<dbReference type="GO" id="GO:0007131">
    <property type="term" value="P:reciprocal meiotic recombination"/>
    <property type="evidence" value="ECO:0007669"/>
    <property type="project" value="UniProtKB-ARBA"/>
</dbReference>
<dbReference type="RefSeq" id="XP_034117933.2">
    <property type="nucleotide sequence ID" value="XM_034262042.2"/>
</dbReference>
<feature type="region of interest" description="Disordered" evidence="26">
    <location>
        <begin position="1314"/>
        <end position="1367"/>
    </location>
</feature>
<keyword evidence="16" id="KW-0539">Nucleus</keyword>
<keyword evidence="7" id="KW-0227">DNA damage</keyword>
<dbReference type="InterPro" id="IPR032284">
    <property type="entry name" value="RecQ_Zn-bd"/>
</dbReference>
<proteinExistence type="inferred from homology"/>
<dbReference type="EC" id="5.6.2.4" evidence="18"/>
<evidence type="ECO:0000313" key="31">
    <source>
        <dbReference type="Proteomes" id="UP000515160"/>
    </source>
</evidence>
<dbReference type="InterPro" id="IPR036388">
    <property type="entry name" value="WH-like_DNA-bd_sf"/>
</dbReference>
<dbReference type="InterPro" id="IPR001650">
    <property type="entry name" value="Helicase_C-like"/>
</dbReference>
<protein>
    <recommendedName>
        <fullName evidence="21">RecQ-like DNA helicase BLM</fullName>
        <ecNumber evidence="18">5.6.2.4</ecNumber>
    </recommendedName>
    <alternativeName>
        <fullName evidence="22">Bloom syndrome protein homolog</fullName>
    </alternativeName>
    <alternativeName>
        <fullName evidence="19">DNA 3'-5' helicase BLM</fullName>
    </alternativeName>
    <alternativeName>
        <fullName evidence="23">RecQ helicase homolog</fullName>
    </alternativeName>
</protein>
<dbReference type="Pfam" id="PF13639">
    <property type="entry name" value="zf-RING_2"/>
    <property type="match status" value="1"/>
</dbReference>
<dbReference type="GO" id="GO:0008270">
    <property type="term" value="F:zinc ion binding"/>
    <property type="evidence" value="ECO:0007669"/>
    <property type="project" value="UniProtKB-KW"/>
</dbReference>
<dbReference type="FunFam" id="1.10.150.80:FF:000013">
    <property type="entry name" value="Bloom syndrome protein homolog"/>
    <property type="match status" value="1"/>
</dbReference>
<feature type="coiled-coil region" evidence="25">
    <location>
        <begin position="2157"/>
        <end position="2193"/>
    </location>
</feature>
<feature type="compositionally biased region" description="Low complexity" evidence="26">
    <location>
        <begin position="367"/>
        <end position="377"/>
    </location>
</feature>
<evidence type="ECO:0000259" key="30">
    <source>
        <dbReference type="PROSITE" id="PS51194"/>
    </source>
</evidence>
<dbReference type="Gene3D" id="1.10.10.10">
    <property type="entry name" value="Winged helix-like DNA-binding domain superfamily/Winged helix DNA-binding domain"/>
    <property type="match status" value="1"/>
</dbReference>
<evidence type="ECO:0000256" key="26">
    <source>
        <dbReference type="SAM" id="MobiDB-lite"/>
    </source>
</evidence>
<feature type="compositionally biased region" description="Low complexity" evidence="26">
    <location>
        <begin position="261"/>
        <end position="270"/>
    </location>
</feature>
<feature type="compositionally biased region" description="Low complexity" evidence="26">
    <location>
        <begin position="2281"/>
        <end position="2290"/>
    </location>
</feature>
<evidence type="ECO:0000256" key="18">
    <source>
        <dbReference type="ARBA" id="ARBA00034808"/>
    </source>
</evidence>
<dbReference type="Pfam" id="PF16124">
    <property type="entry name" value="RecQ_Zn_bind"/>
    <property type="match status" value="1"/>
</dbReference>
<name>A0A6P8XWY6_DROAB</name>
<evidence type="ECO:0000256" key="3">
    <source>
        <dbReference type="ARBA" id="ARBA00005446"/>
    </source>
</evidence>
<evidence type="ECO:0000256" key="2">
    <source>
        <dbReference type="ARBA" id="ARBA00004123"/>
    </source>
</evidence>
<dbReference type="InterPro" id="IPR002464">
    <property type="entry name" value="DNA/RNA_helicase_DEAH_CS"/>
</dbReference>
<evidence type="ECO:0000256" key="15">
    <source>
        <dbReference type="ARBA" id="ARBA00023235"/>
    </source>
</evidence>
<feature type="region of interest" description="Disordered" evidence="26">
    <location>
        <begin position="467"/>
        <end position="502"/>
    </location>
</feature>
<feature type="region of interest" description="Disordered" evidence="26">
    <location>
        <begin position="570"/>
        <end position="595"/>
    </location>
</feature>
<dbReference type="InterPro" id="IPR018982">
    <property type="entry name" value="RQC_domain"/>
</dbReference>
<dbReference type="Pfam" id="PF00270">
    <property type="entry name" value="DEAD"/>
    <property type="match status" value="1"/>
</dbReference>
<feature type="region of interest" description="Disordered" evidence="26">
    <location>
        <begin position="853"/>
        <end position="878"/>
    </location>
</feature>
<dbReference type="GO" id="GO:0005694">
    <property type="term" value="C:chromosome"/>
    <property type="evidence" value="ECO:0007669"/>
    <property type="project" value="TreeGrafter"/>
</dbReference>
<feature type="compositionally biased region" description="Polar residues" evidence="26">
    <location>
        <begin position="726"/>
        <end position="742"/>
    </location>
</feature>
<evidence type="ECO:0000256" key="13">
    <source>
        <dbReference type="ARBA" id="ARBA00023125"/>
    </source>
</evidence>
<keyword evidence="15" id="KW-0413">Isomerase</keyword>
<dbReference type="PANTHER" id="PTHR13710:SF153">
    <property type="entry name" value="RECQ-LIKE DNA HELICASE BLM"/>
    <property type="match status" value="1"/>
</dbReference>
<comment type="catalytic activity">
    <reaction evidence="17">
        <text>Couples ATP hydrolysis with the unwinding of duplex DNA by translocating in the 3'-5' direction.</text>
        <dbReference type="EC" id="5.6.2.4"/>
    </reaction>
</comment>
<dbReference type="CDD" id="cd16474">
    <property type="entry name" value="RING-H2_RNF111-like"/>
    <property type="match status" value="1"/>
</dbReference>
<evidence type="ECO:0000313" key="32">
    <source>
        <dbReference type="RefSeq" id="XP_034117933.2"/>
    </source>
</evidence>
<feature type="domain" description="RING-type" evidence="27">
    <location>
        <begin position="1437"/>
        <end position="1478"/>
    </location>
</feature>
<evidence type="ECO:0000256" key="23">
    <source>
        <dbReference type="ARBA" id="ARBA00076271"/>
    </source>
</evidence>
<evidence type="ECO:0000256" key="14">
    <source>
        <dbReference type="ARBA" id="ARBA00023204"/>
    </source>
</evidence>
<evidence type="ECO:0000256" key="17">
    <source>
        <dbReference type="ARBA" id="ARBA00034617"/>
    </source>
</evidence>
<keyword evidence="12" id="KW-0067">ATP-binding</keyword>
<keyword evidence="14" id="KW-0234">DNA repair</keyword>
<evidence type="ECO:0000259" key="29">
    <source>
        <dbReference type="PROSITE" id="PS51192"/>
    </source>
</evidence>
<comment type="catalytic activity">
    <reaction evidence="20">
        <text>ATP + H2O = ADP + phosphate + H(+)</text>
        <dbReference type="Rhea" id="RHEA:13065"/>
        <dbReference type="ChEBI" id="CHEBI:15377"/>
        <dbReference type="ChEBI" id="CHEBI:15378"/>
        <dbReference type="ChEBI" id="CHEBI:30616"/>
        <dbReference type="ChEBI" id="CHEBI:43474"/>
        <dbReference type="ChEBI" id="CHEBI:456216"/>
    </reaction>
</comment>
<evidence type="ECO:0000256" key="22">
    <source>
        <dbReference type="ARBA" id="ARBA00076065"/>
    </source>
</evidence>
<dbReference type="InterPro" id="IPR027417">
    <property type="entry name" value="P-loop_NTPase"/>
</dbReference>
<dbReference type="SMART" id="SM00184">
    <property type="entry name" value="RING"/>
    <property type="match status" value="1"/>
</dbReference>
<dbReference type="GeneID" id="117576905"/>
<comment type="subcellular location">
    <subcellularLocation>
        <location evidence="2">Nucleus</location>
    </subcellularLocation>
</comment>
<dbReference type="GO" id="GO:0000724">
    <property type="term" value="P:double-strand break repair via homologous recombination"/>
    <property type="evidence" value="ECO:0007669"/>
    <property type="project" value="TreeGrafter"/>
</dbReference>
<evidence type="ECO:0000256" key="21">
    <source>
        <dbReference type="ARBA" id="ARBA00073450"/>
    </source>
</evidence>
<keyword evidence="25" id="KW-0175">Coiled coil</keyword>
<feature type="compositionally biased region" description="Basic and acidic residues" evidence="26">
    <location>
        <begin position="233"/>
        <end position="258"/>
    </location>
</feature>
<feature type="compositionally biased region" description="Low complexity" evidence="26">
    <location>
        <begin position="171"/>
        <end position="183"/>
    </location>
</feature>
<evidence type="ECO:0000256" key="4">
    <source>
        <dbReference type="ARBA" id="ARBA00022705"/>
    </source>
</evidence>
<dbReference type="Gene3D" id="3.30.40.10">
    <property type="entry name" value="Zinc/RING finger domain, C3HC4 (zinc finger)"/>
    <property type="match status" value="1"/>
</dbReference>
<dbReference type="CTD" id="641"/>
<dbReference type="Gene3D" id="1.10.150.80">
    <property type="entry name" value="HRDC domain"/>
    <property type="match status" value="1"/>
</dbReference>
<dbReference type="PROSITE" id="PS00690">
    <property type="entry name" value="DEAH_ATP_HELICASE"/>
    <property type="match status" value="1"/>
</dbReference>
<organism evidence="31 32">
    <name type="scientific">Drosophila albomicans</name>
    <name type="common">Fruit fly</name>
    <dbReference type="NCBI Taxonomy" id="7291"/>
    <lineage>
        <taxon>Eukaryota</taxon>
        <taxon>Metazoa</taxon>
        <taxon>Ecdysozoa</taxon>
        <taxon>Arthropoda</taxon>
        <taxon>Hexapoda</taxon>
        <taxon>Insecta</taxon>
        <taxon>Pterygota</taxon>
        <taxon>Neoptera</taxon>
        <taxon>Endopterygota</taxon>
        <taxon>Diptera</taxon>
        <taxon>Brachycera</taxon>
        <taxon>Muscomorpha</taxon>
        <taxon>Ephydroidea</taxon>
        <taxon>Drosophilidae</taxon>
        <taxon>Drosophila</taxon>
    </lineage>
</organism>
<feature type="region of interest" description="Disordered" evidence="26">
    <location>
        <begin position="2271"/>
        <end position="2297"/>
    </location>
</feature>
<feature type="region of interest" description="Disordered" evidence="26">
    <location>
        <begin position="153"/>
        <end position="192"/>
    </location>
</feature>
<evidence type="ECO:0000256" key="7">
    <source>
        <dbReference type="ARBA" id="ARBA00022763"/>
    </source>
</evidence>
<sequence length="3199" mass="352876">MENEQDELRHRHLQDQHRSQHQHQRLSIGYPNVMLHVGSRETQRSPYTVYFEQQSDALSDGYMLMPSYLQTSDPQATAHINNMEASTTAGYVPMFQYQTAPRSLNRESYAEPASSTEAAAGSLRGGSSKCRKCNGMREVCHCHLMRELSSSGYNVAPPPVNEHSVEERVHSTQSTGSSGSSTTEPTQFFELSSTSTAATSTLSSAASCSIGGGGDNSAPVTGASQFIPNHTQRKTETETRSSHAYAVERADQNIHDEQQANNNNNDNNVDSNEREVAATSRLVSIWPAAMDDHAVDEPLLLQPTSSVVYELPSSSLLSSNASNTSSSFEANSSNQQLPALNNSNNNSTVYDDVTSSASDTEHVQFANTRTTNTTTTTSAQKKKHSQNRSRISAGGAAAGESSSATASSSSTVIELDATPSTSAQAQQQQRQQQQQQQQQQQHQHQNTCNLFRLRRYHNNSASIYDLDHTGDNSSDDGWDLRTHNAPAGAPGGNRSRPQSSSDLDALHADHTYYNSRGYVHGIIGPPLLPPDGNFIRSTSASCTTDTHTTCSVDYGGRDICGVHRLTTERTNGNANASSTSSGIADPQQEQQQRPAAVLKTCYASGLGSGIVRTRSRVRSMDEPITASSSSNSSSSNGIRHPPRKLARLEAHNDVQLSPMSNLSPTNFYAFQPGRHRHRTFAELARANNLQAQQAATSQPQQQQQQSTSGGSCVIAYVGRPRETDGRLTSGSREQHNLPSTSTSRRHNHNPNDGDAVLTAPDLQLDDWSSDSNGEDDDVVFVHSTREPILSIDLTSDDDGLGSSNEPALHQQLHQQLQQIQQQQQQQQRHLREEPLATCSRADGMAVQAAESNDATAPAAATLLPRSNSANEYEDRRRRPAAGTSFAFYSGALADRAAITDHNYSSYNHNPAQAPTINYRDVMEAATPYSRGPLCPTRCPRLHATVAHSQRYFQPITPPPIWHFAPLAEAPQPPPPPPPSSGNAGNYVRMSRGNANTASGVVAPPPPPPQLDAVPSGGNSPAYYHRYQPYYVPHYTFPTLPASRSQNGGGDYSPGPPNPHYQGGLSNANGSSRSSFSGAMSAAAVAATVAAAQAQSFHDLLSLANVPSSPVTSMESGNLDNDYHRTQTLNILRRATTPVAAAVATAAGGPPPVMSSIVTVAAAVSPPPPLEMYSGRTTMSYCGSPPFSLRRSEAYNNHRQHYQPQPHQGHQAPQNQMHAHIHPPHRASAVVATSLTPAPPYAVHQNLYYRQQNMQELHRRHMTPTPIDLSSNPLNLTSSLRPRYLHTICNCVHARNGPVSSLDPAYYPAYDAVQQQTTSTASAPIDAHQPHPPPPQYGLYQPPQQQQQQHQQQQQQQQQQHQQRRRPAIHHHMIHHYSPLHLEIGLATPLSLGSSRILIGPPRPNRGATLEIIERNTLPHKYRRVRRPSETDEDAEKCAICLSLFEIENDVRRLPCMHLFHTDCVDQWLVTNKHCPICRVDIETHMAKDALVPSSSGAAAAAGTAALYLGDLILHFLQLEDGVFCTKIPQLNSSRIIAGGKQTFVEHMELIDGIIVSCLIEFLQLLRLHVGNHHTLVFGASDQTAPILCELYVTTSLSMHFNRAQEFVFFVAVLIQVDISNYGGQSDNIALRMKANVGYEIFQLDLWRCLFLASFGIARTASCRLIEHGIIRVRVFSIWVKATIATDAIVGAAVDIVLLGCPQCIHVHQIVFVIVALRFVEHLLFYFSYNTNYHIVINVLELIFIGWRLKMLMPTTSTLDSACMTPSVAILKCGFNGDIVNSYSSAALSSSWKIFDMSGPRINIVFKLELFESSSYSMGSSTLLLLKFYQYLSCVVLHKMSRKPIDYVKQMTMSSFLGLEDSSQSQSTLSKKADRKNIVEARKTKAKFYNPIYIDSSSSDEDDKQPSISATETGKLSRSKTTDKPCTIGNALIKKYSFENDKQSPLAPLSLPTQSPSGSAISSDIKKNFDNFEEELNRDATYQASLSKLNGHIKKLSMSPHKPLLMSQSPLKSAVYETPTLNTSNTSGSQDSFDFLVKQTQKKKPILKLEQSTEDTKLRTQADSKTETSVVKPKLKIVFSNSLAEYLRDLGQYDIDVSKTDFGQQNESTLKSTMGSYKTRYVELMEKYCEVIDQIPAAHFNEIDGFEPNTFLKLKVMRQKFKARSQLLERQIERQRREREAAVEKCDFEELEREEREMLAETKQAPALAPSKPNAISDIKPATKAISSTDSNYTNGVPDDFDDLVPVASPQYDPDEDDYLAQSMLLDDEEINANPCEPPAPAAAANKTNPASKVDSDDDFEDTLKQIRDEHEAQQGRKSQYNNCIYADFEAVKLPTSKENLQPAQRINFADNKPSTKPSTIVLDDDGFPEYDPALFEQAFAKAANSSRIDLTSDSPSTSRLSSEIKLPKAAAQRISGNFHSNVHNDGTTGEFDGQKFEHSTRLMQALSFNFGLRSFRPNQLQVINAALLGNDCFVLMPTGGGKSLCYQLPSILTEGVTIVISPLKSLIFDQVNKLASLDICAKSMSGEQTMEEAMAIYCDLERRPPLVKLLYVTPEKISSSARFQDILDQLYANNYISRFVIDEAHCVSQWGHDFRPDYKKLGILRTRFPNVPSMALTATATPRVRKDILQQLNLTHCKWFLSSFNRSNLRYQVLPKKGASTIDDMRSFIQTRPATASGIIYCLSRKECDEVANKMVTAGIRAVAYHAGLTDKARESRQKDWITNKVRVICATIAFGMGIDKPDVRFVLHYSLPKSIEGYYQEAGRAGRDGEIADCILYYNYSDMLRLKKMMDSDRALQYHVKKIHIDNLHRIVGYCENLTDCRRAQQLDYFGEHFTSEQCLANRQTACDNCLKKRNYSNIDALEQCRKAACAVRDLCSGRSRFTLLHVADVLKGAMIKKIVEFGHNKTPHHGALKDWDKLDVQRLLRYMVLKEYLKEELIFTKDIPQAYLYLGSNINALMKESPKIDFALTRKDSGGSKVVATVSEPTAAGNSDMRHVHDRCYSDLLDLCRTYAAARNVTMASIMNMQALKAMAEELPTTEKDMCAIPHVTKANFDKYGAKLLEITSGYATEKECLLVMQEMEADAVAADEPTPTANDSNDWEQAAAQQGSSGGSETSFGGKRKRAWRGRGASSVKRYKGAAASPAAARKKAVVTRGTRGATRGAAASKRGGGSGSSSWLGKKTGSSSGFQMMPLPGSR</sequence>
<accession>A0A6P8XWY6</accession>